<dbReference type="Proteomes" id="UP001162992">
    <property type="component" value="Chromosome 22"/>
</dbReference>
<comment type="caution">
    <text evidence="1">The sequence shown here is derived from an EMBL/GenBank/DDBJ whole genome shotgun (WGS) entry which is preliminary data.</text>
</comment>
<dbReference type="EMBL" id="CM055113">
    <property type="protein sequence ID" value="KAJ7515350.1"/>
    <property type="molecule type" value="Genomic_DNA"/>
</dbReference>
<evidence type="ECO:0000313" key="1">
    <source>
        <dbReference type="EMBL" id="KAJ7515350.1"/>
    </source>
</evidence>
<gene>
    <name evidence="1" type="ORF">O6H91_22G011300</name>
</gene>
<accession>A0ACC2ACR3</accession>
<name>A0ACC2ACR3_DIPCM</name>
<sequence>MTTDNRSSNDNANCDQVDIDKETLQGSGHELMMAFGISQVEKQEIVEYTKDGSVDRFGNPAIRAKSGGVKTLPFIIGAQLVSSMSYYGFATNLVLYLTGKLHENASSASTNVTNWNGSVLLFSVIGALIADSYLGRFWTSVGFLGIYFLGLLLATLTTVMPSLKPLPCSSISTTCQQASGNRKSIFYLSLYIQALGFGAFQPCNIALGADQYDEQHETERSQKSLFFILVYVGGSCGGLIGNTFLIYLEQNVSYQWGFGVSTLLLVIATIVYLFGIPIFRHQKPKGNPLTRVTQVLVATVRKWRLETPKDETRLYELPQLAKGHRRLLHSNKFRFLDKAAINIKSDINEVGIRDPWRLCTVTQVEEVKFIFRVLPIWATNVCYSTLYVQVLTLFVEQASTMDLSLGKFKLPPASMGIFETVSVCFWAFAYEQWVVPVTRRFTGHPRGLTLLQRMGAGLLIVTSAMVTAAVLEINRLRLVERHGLSEKPDATVPMSVFWLIPQYFLVGASETFAYIGQYEFFYDQAPDEIRGLSSALQLTTLAFGNFVSSLLVAVVTHVTRHGTNPGWIADNLNAGHIDYFYWLLVVLGVVNFIAYLMCASWYEYTNAVYTESTDE</sequence>
<proteinExistence type="predicted"/>
<protein>
    <submittedName>
        <fullName evidence="1">Uncharacterized protein</fullName>
    </submittedName>
</protein>
<keyword evidence="2" id="KW-1185">Reference proteome</keyword>
<evidence type="ECO:0000313" key="2">
    <source>
        <dbReference type="Proteomes" id="UP001162992"/>
    </source>
</evidence>
<reference evidence="2" key="1">
    <citation type="journal article" date="2024" name="Proc. Natl. Acad. Sci. U.S.A.">
        <title>Extraordinary preservation of gene collinearity over three hundred million years revealed in homosporous lycophytes.</title>
        <authorList>
            <person name="Li C."/>
            <person name="Wickell D."/>
            <person name="Kuo L.Y."/>
            <person name="Chen X."/>
            <person name="Nie B."/>
            <person name="Liao X."/>
            <person name="Peng D."/>
            <person name="Ji J."/>
            <person name="Jenkins J."/>
            <person name="Williams M."/>
            <person name="Shu S."/>
            <person name="Plott C."/>
            <person name="Barry K."/>
            <person name="Rajasekar S."/>
            <person name="Grimwood J."/>
            <person name="Han X."/>
            <person name="Sun S."/>
            <person name="Hou Z."/>
            <person name="He W."/>
            <person name="Dai G."/>
            <person name="Sun C."/>
            <person name="Schmutz J."/>
            <person name="Leebens-Mack J.H."/>
            <person name="Li F.W."/>
            <person name="Wang L."/>
        </authorList>
    </citation>
    <scope>NUCLEOTIDE SEQUENCE [LARGE SCALE GENOMIC DNA]</scope>
    <source>
        <strain evidence="2">cv. PW_Plant_1</strain>
    </source>
</reference>
<organism evidence="1 2">
    <name type="scientific">Diphasiastrum complanatum</name>
    <name type="common">Issler's clubmoss</name>
    <name type="synonym">Lycopodium complanatum</name>
    <dbReference type="NCBI Taxonomy" id="34168"/>
    <lineage>
        <taxon>Eukaryota</taxon>
        <taxon>Viridiplantae</taxon>
        <taxon>Streptophyta</taxon>
        <taxon>Embryophyta</taxon>
        <taxon>Tracheophyta</taxon>
        <taxon>Lycopodiopsida</taxon>
        <taxon>Lycopodiales</taxon>
        <taxon>Lycopodiaceae</taxon>
        <taxon>Lycopodioideae</taxon>
        <taxon>Diphasiastrum</taxon>
    </lineage>
</organism>